<dbReference type="GO" id="GO:0010257">
    <property type="term" value="P:NADH dehydrogenase complex assembly"/>
    <property type="evidence" value="ECO:0007669"/>
    <property type="project" value="TreeGrafter"/>
</dbReference>
<dbReference type="EMBL" id="GG657461">
    <property type="protein sequence ID" value="OAT10872.1"/>
    <property type="molecule type" value="Genomic_DNA"/>
</dbReference>
<proteinExistence type="inferred from homology"/>
<dbReference type="SUPFAM" id="SSF49785">
    <property type="entry name" value="Galactose-binding domain-like"/>
    <property type="match status" value="1"/>
</dbReference>
<dbReference type="Pfam" id="PF08547">
    <property type="entry name" value="CIA30"/>
    <property type="match status" value="2"/>
</dbReference>
<evidence type="ECO:0000256" key="5">
    <source>
        <dbReference type="SAM" id="MobiDB-lite"/>
    </source>
</evidence>
<feature type="region of interest" description="Disordered" evidence="5">
    <location>
        <begin position="379"/>
        <end position="399"/>
    </location>
</feature>
<organism evidence="7 8">
    <name type="scientific">Blastomyces gilchristii (strain SLH14081)</name>
    <name type="common">Blastomyces dermatitidis</name>
    <dbReference type="NCBI Taxonomy" id="559298"/>
    <lineage>
        <taxon>Eukaryota</taxon>
        <taxon>Fungi</taxon>
        <taxon>Dikarya</taxon>
        <taxon>Ascomycota</taxon>
        <taxon>Pezizomycotina</taxon>
        <taxon>Eurotiomycetes</taxon>
        <taxon>Eurotiomycetidae</taxon>
        <taxon>Onygenales</taxon>
        <taxon>Ajellomycetaceae</taxon>
        <taxon>Blastomyces</taxon>
    </lineage>
</organism>
<feature type="domain" description="NADH:ubiquinone oxidoreductase intermediate-associated protein 30" evidence="6">
    <location>
        <begin position="252"/>
        <end position="317"/>
    </location>
</feature>
<protein>
    <submittedName>
        <fullName evidence="7">Complex I intermediate associated protein</fullName>
    </submittedName>
</protein>
<keyword evidence="4" id="KW-0143">Chaperone</keyword>
<dbReference type="PANTHER" id="PTHR13194:SF18">
    <property type="entry name" value="COMPLEX I INTERMEDIATE-ASSOCIATED PROTEIN 30, MITOCHONDRIAL"/>
    <property type="match status" value="1"/>
</dbReference>
<reference evidence="8" key="1">
    <citation type="journal article" date="2015" name="PLoS Genet.">
        <title>The dynamic genome and transcriptome of the human fungal pathogen Blastomyces and close relative Emmonsia.</title>
        <authorList>
            <person name="Munoz J.F."/>
            <person name="Gauthier G.M."/>
            <person name="Desjardins C.A."/>
            <person name="Gallo J.E."/>
            <person name="Holder J."/>
            <person name="Sullivan T.D."/>
            <person name="Marty A.J."/>
            <person name="Carmen J.C."/>
            <person name="Chen Z."/>
            <person name="Ding L."/>
            <person name="Gujja S."/>
            <person name="Magrini V."/>
            <person name="Misas E."/>
            <person name="Mitreva M."/>
            <person name="Priest M."/>
            <person name="Saif S."/>
            <person name="Whiston E.A."/>
            <person name="Young S."/>
            <person name="Zeng Q."/>
            <person name="Goldman W.E."/>
            <person name="Mardis E.R."/>
            <person name="Taylor J.W."/>
            <person name="McEwen J.G."/>
            <person name="Clay O.K."/>
            <person name="Klein B.S."/>
            <person name="Cuomo C.A."/>
        </authorList>
    </citation>
    <scope>NUCLEOTIDE SEQUENCE [LARGE SCALE GENOMIC DNA]</scope>
    <source>
        <strain evidence="8">SLH14081</strain>
    </source>
</reference>
<keyword evidence="8" id="KW-1185">Reference proteome</keyword>
<dbReference type="GO" id="GO:0051082">
    <property type="term" value="F:unfolded protein binding"/>
    <property type="evidence" value="ECO:0007669"/>
    <property type="project" value="TreeGrafter"/>
</dbReference>
<keyword evidence="3" id="KW-0496">Mitochondrion</keyword>
<evidence type="ECO:0000259" key="6">
    <source>
        <dbReference type="Pfam" id="PF08547"/>
    </source>
</evidence>
<dbReference type="STRING" id="559298.A0A179UWT8"/>
<dbReference type="VEuPathDB" id="FungiDB:BDBG_06652"/>
<evidence type="ECO:0000256" key="3">
    <source>
        <dbReference type="ARBA" id="ARBA00023128"/>
    </source>
</evidence>
<dbReference type="AlphaFoldDB" id="A0A179UWT8"/>
<comment type="similarity">
    <text evidence="2">Belongs to the CIA30 family.</text>
</comment>
<dbReference type="KEGG" id="bgh:BDBG_06652"/>
<evidence type="ECO:0000256" key="1">
    <source>
        <dbReference type="ARBA" id="ARBA00004173"/>
    </source>
</evidence>
<name>A0A179UWT8_BLAGS</name>
<evidence type="ECO:0000313" key="7">
    <source>
        <dbReference type="EMBL" id="OAT10872.1"/>
    </source>
</evidence>
<dbReference type="InterPro" id="IPR039131">
    <property type="entry name" value="NDUFAF1"/>
</dbReference>
<accession>A0A179UWT8</accession>
<sequence length="399" mass="45006">MLEPCCINTDLSSDPNTHYNWQYISHLCFLPFDKHSILLSKGAMIPTAKCLAQRPGFIKRSAEEFARFTKMAWNLKALSVPYKPYHLLDFTDENTIAGCKTMSDRAVGGYSTANLDYIPADPATNTPAHARFHGSISTKLPQNWKIQRTGYAAFRNQDRGLWLFGRLYWDVDPYTYLALRVKSDGRRYKVNIQTDSIVDTDIHQHRLFTNHHRIPQSSSSAADATSYSSEQGEVVPAALADFAPEHPSSSNTYTHTTSPTTNPDSTGWETVLIRWNDFVRTNLGFAVEPQTSIIRQRIKSVGIGLTDRVQGPYDLRIHRIWATNGLSEEEMEEERKICGPNALHMTGKEWGPGGIGRPSMAEQEGAALGKLKELKEEKEGLEGLEGLEEQKKKTREDQW</sequence>
<comment type="subcellular location">
    <subcellularLocation>
        <location evidence="1">Mitochondrion</location>
    </subcellularLocation>
</comment>
<gene>
    <name evidence="7" type="ORF">BDBG_06652</name>
</gene>
<evidence type="ECO:0000313" key="8">
    <source>
        <dbReference type="Proteomes" id="UP000002038"/>
    </source>
</evidence>
<dbReference type="GeneID" id="8503128"/>
<feature type="region of interest" description="Disordered" evidence="5">
    <location>
        <begin position="245"/>
        <end position="266"/>
    </location>
</feature>
<evidence type="ECO:0000256" key="4">
    <source>
        <dbReference type="ARBA" id="ARBA00023186"/>
    </source>
</evidence>
<feature type="compositionally biased region" description="Basic and acidic residues" evidence="5">
    <location>
        <begin position="388"/>
        <end position="399"/>
    </location>
</feature>
<dbReference type="RefSeq" id="XP_002623213.2">
    <property type="nucleotide sequence ID" value="XM_002623167.2"/>
</dbReference>
<evidence type="ECO:0000256" key="2">
    <source>
        <dbReference type="ARBA" id="ARBA00007884"/>
    </source>
</evidence>
<feature type="compositionally biased region" description="Low complexity" evidence="5">
    <location>
        <begin position="246"/>
        <end position="266"/>
    </location>
</feature>
<dbReference type="GO" id="GO:0005739">
    <property type="term" value="C:mitochondrion"/>
    <property type="evidence" value="ECO:0007669"/>
    <property type="project" value="UniProtKB-SubCell"/>
</dbReference>
<dbReference type="InterPro" id="IPR008979">
    <property type="entry name" value="Galactose-bd-like_sf"/>
</dbReference>
<dbReference type="PANTHER" id="PTHR13194">
    <property type="entry name" value="COMPLEX I INTERMEDIATE-ASSOCIATED PROTEIN 30"/>
    <property type="match status" value="1"/>
</dbReference>
<dbReference type="GO" id="GO:0006120">
    <property type="term" value="P:mitochondrial electron transport, NADH to ubiquinone"/>
    <property type="evidence" value="ECO:0007669"/>
    <property type="project" value="TreeGrafter"/>
</dbReference>
<dbReference type="OrthoDB" id="42561at2759"/>
<dbReference type="InterPro" id="IPR013857">
    <property type="entry name" value="NADH-UbQ_OxRdtase-assoc_prot30"/>
</dbReference>
<feature type="domain" description="NADH:ubiquinone oxidoreductase intermediate-associated protein 30" evidence="6">
    <location>
        <begin position="89"/>
        <end position="213"/>
    </location>
</feature>
<dbReference type="Proteomes" id="UP000002038">
    <property type="component" value="Unassembled WGS sequence"/>
</dbReference>